<evidence type="ECO:0000256" key="1">
    <source>
        <dbReference type="ARBA" id="ARBA00000707"/>
    </source>
</evidence>
<dbReference type="PANTHER" id="PTHR13367:SF28">
    <property type="entry name" value="UBIQUITIN THIOESTERASE ZRANB1"/>
    <property type="match status" value="1"/>
</dbReference>
<keyword evidence="12" id="KW-1185">Reference proteome</keyword>
<dbReference type="GO" id="GO:0005737">
    <property type="term" value="C:cytoplasm"/>
    <property type="evidence" value="ECO:0007669"/>
    <property type="project" value="TreeGrafter"/>
</dbReference>
<evidence type="ECO:0000256" key="3">
    <source>
        <dbReference type="ARBA" id="ARBA00022670"/>
    </source>
</evidence>
<proteinExistence type="predicted"/>
<keyword evidence="4" id="KW-0833">Ubl conjugation pathway</keyword>
<dbReference type="EMBL" id="CAJNNW010026322">
    <property type="protein sequence ID" value="CAE8684465.1"/>
    <property type="molecule type" value="Genomic_DNA"/>
</dbReference>
<dbReference type="Pfam" id="PF12359">
    <property type="entry name" value="DUF3645"/>
    <property type="match status" value="1"/>
</dbReference>
<accession>A0A813JQI2</accession>
<dbReference type="Proteomes" id="UP000626109">
    <property type="component" value="Unassembled WGS sequence"/>
</dbReference>
<evidence type="ECO:0000313" key="9">
    <source>
        <dbReference type="EMBL" id="CAE8648135.1"/>
    </source>
</evidence>
<name>A0A813JQI2_POLGL</name>
<dbReference type="PANTHER" id="PTHR13367">
    <property type="entry name" value="UBIQUITIN THIOESTERASE"/>
    <property type="match status" value="1"/>
</dbReference>
<protein>
    <recommendedName>
        <fullName evidence="2">ubiquitinyl hydrolase 1</fullName>
        <ecNumber evidence="2">3.4.19.12</ecNumber>
    </recommendedName>
</protein>
<dbReference type="GO" id="GO:0070530">
    <property type="term" value="F:K63-linked polyubiquitin modification-dependent protein binding"/>
    <property type="evidence" value="ECO:0007669"/>
    <property type="project" value="TreeGrafter"/>
</dbReference>
<dbReference type="InterPro" id="IPR022105">
    <property type="entry name" value="DUF3645"/>
</dbReference>
<evidence type="ECO:0000256" key="2">
    <source>
        <dbReference type="ARBA" id="ARBA00012759"/>
    </source>
</evidence>
<dbReference type="GO" id="GO:0004843">
    <property type="term" value="F:cysteine-type deubiquitinase activity"/>
    <property type="evidence" value="ECO:0007669"/>
    <property type="project" value="UniProtKB-EC"/>
</dbReference>
<dbReference type="OrthoDB" id="426049at2759"/>
<evidence type="ECO:0000313" key="12">
    <source>
        <dbReference type="Proteomes" id="UP000654075"/>
    </source>
</evidence>
<dbReference type="Proteomes" id="UP000654075">
    <property type="component" value="Unassembled WGS sequence"/>
</dbReference>
<reference evidence="10" key="1">
    <citation type="submission" date="2021-02" db="EMBL/GenBank/DDBJ databases">
        <authorList>
            <person name="Dougan E. K."/>
            <person name="Rhodes N."/>
            <person name="Thang M."/>
            <person name="Chan C."/>
        </authorList>
    </citation>
    <scope>NUCLEOTIDE SEQUENCE</scope>
</reference>
<evidence type="ECO:0000256" key="4">
    <source>
        <dbReference type="ARBA" id="ARBA00022786"/>
    </source>
</evidence>
<evidence type="ECO:0000313" key="8">
    <source>
        <dbReference type="EMBL" id="CAE8627760.1"/>
    </source>
</evidence>
<dbReference type="GO" id="GO:0071947">
    <property type="term" value="P:protein deubiquitination involved in ubiquitin-dependent protein catabolic process"/>
    <property type="evidence" value="ECO:0007669"/>
    <property type="project" value="TreeGrafter"/>
</dbReference>
<comment type="catalytic activity">
    <reaction evidence="1">
        <text>Thiol-dependent hydrolysis of ester, thioester, amide, peptide and isopeptide bonds formed by the C-terminal Gly of ubiquitin (a 76-residue protein attached to proteins as an intracellular targeting signal).</text>
        <dbReference type="EC" id="3.4.19.12"/>
    </reaction>
</comment>
<gene>
    <name evidence="8" type="ORF">PGLA1383_LOCUS44479</name>
    <name evidence="10" type="ORF">PGLA2088_LOCUS23967</name>
    <name evidence="9" type="ORF">PGLA2088_LOCUS6304</name>
</gene>
<evidence type="ECO:0000256" key="5">
    <source>
        <dbReference type="ARBA" id="ARBA00022801"/>
    </source>
</evidence>
<dbReference type="AlphaFoldDB" id="A0A813JQI2"/>
<evidence type="ECO:0000256" key="6">
    <source>
        <dbReference type="ARBA" id="ARBA00022807"/>
    </source>
</evidence>
<dbReference type="EMBL" id="CAJNNW010006235">
    <property type="protein sequence ID" value="CAE8648135.1"/>
    <property type="molecule type" value="Genomic_DNA"/>
</dbReference>
<comment type="caution">
    <text evidence="10">The sequence shown here is derived from an EMBL/GenBank/DDBJ whole genome shotgun (WGS) entry which is preliminary data.</text>
</comment>
<keyword evidence="5" id="KW-0378">Hydrolase</keyword>
<dbReference type="GO" id="GO:0005634">
    <property type="term" value="C:nucleus"/>
    <property type="evidence" value="ECO:0007669"/>
    <property type="project" value="TreeGrafter"/>
</dbReference>
<sequence length="419" mass="46815">MLLDPLKSELNWPTGQKQALDLEEGGIGPTAKERMGLRHRLPFHILDLVFAASQDTSLTVNFEDRREAQDALTSLKAKIRAGCEQKALQTTPHLVILSREYYSKEMLPHLADWTALFLDKVVRGQVSSAELRGLLQKPWQLEDSVKEKLRVAEDWVLKPINLAISWLHQLLPHILSKVHRVSFGLLTGDDLASALRNRGTAKSRLRLAVPFVGKDTPSEQSEFSHPDVTIGFTILAYRHSGLRGPPESGDVRELLKILLDDMKLENTVRYHRRTACLAYVAMIRKAGGVVRGFTEEGKWKEDLSEADRKRQLTRPLDALALDAAPRPSMWPLEMIDLADPEQLTVVHDMLWNCPMAMQYLLDHSVFLPNAGIIDCNPSQFTASGQELAGPQLFGFCLGFSGTPNDLLPKAMGKCAFAEA</sequence>
<dbReference type="EMBL" id="CAJNNV010029262">
    <property type="protein sequence ID" value="CAE8627760.1"/>
    <property type="molecule type" value="Genomic_DNA"/>
</dbReference>
<dbReference type="InterPro" id="IPR051346">
    <property type="entry name" value="OTU_Deubiquitinase"/>
</dbReference>
<dbReference type="EC" id="3.4.19.12" evidence="2"/>
<feature type="domain" description="DUF3645" evidence="7">
    <location>
        <begin position="202"/>
        <end position="233"/>
    </location>
</feature>
<evidence type="ECO:0000313" key="10">
    <source>
        <dbReference type="EMBL" id="CAE8684465.1"/>
    </source>
</evidence>
<evidence type="ECO:0000313" key="11">
    <source>
        <dbReference type="Proteomes" id="UP000626109"/>
    </source>
</evidence>
<organism evidence="10 11">
    <name type="scientific">Polarella glacialis</name>
    <name type="common">Dinoflagellate</name>
    <dbReference type="NCBI Taxonomy" id="89957"/>
    <lineage>
        <taxon>Eukaryota</taxon>
        <taxon>Sar</taxon>
        <taxon>Alveolata</taxon>
        <taxon>Dinophyceae</taxon>
        <taxon>Suessiales</taxon>
        <taxon>Suessiaceae</taxon>
        <taxon>Polarella</taxon>
    </lineage>
</organism>
<keyword evidence="3" id="KW-0645">Protease</keyword>
<keyword evidence="6" id="KW-0788">Thiol protease</keyword>
<evidence type="ECO:0000259" key="7">
    <source>
        <dbReference type="Pfam" id="PF12359"/>
    </source>
</evidence>